<dbReference type="OrthoDB" id="2100652at2759"/>
<dbReference type="GeneID" id="30981781"/>
<dbReference type="PANTHER" id="PTHR28523">
    <property type="entry name" value="CYTOCHROME C OXIDASE ASSEMBLY FACTOR 1"/>
    <property type="match status" value="1"/>
</dbReference>
<accession>A0A1E4SHL5</accession>
<dbReference type="GO" id="GO:0005743">
    <property type="term" value="C:mitochondrial inner membrane"/>
    <property type="evidence" value="ECO:0007669"/>
    <property type="project" value="TreeGrafter"/>
</dbReference>
<evidence type="ECO:0000313" key="2">
    <source>
        <dbReference type="EMBL" id="ODV79009.1"/>
    </source>
</evidence>
<dbReference type="RefSeq" id="XP_020064131.1">
    <property type="nucleotide sequence ID" value="XM_020207644.1"/>
</dbReference>
<reference evidence="3" key="1">
    <citation type="submission" date="2016-05" db="EMBL/GenBank/DDBJ databases">
        <title>Comparative genomics of biotechnologically important yeasts.</title>
        <authorList>
            <consortium name="DOE Joint Genome Institute"/>
            <person name="Riley R."/>
            <person name="Haridas S."/>
            <person name="Wolfe K.H."/>
            <person name="Lopes M.R."/>
            <person name="Hittinger C.T."/>
            <person name="Goker M."/>
            <person name="Salamov A."/>
            <person name="Wisecaver J."/>
            <person name="Long T.M."/>
            <person name="Aerts A.L."/>
            <person name="Barry K."/>
            <person name="Choi C."/>
            <person name="Clum A."/>
            <person name="Coughlan A.Y."/>
            <person name="Deshpande S."/>
            <person name="Douglass A.P."/>
            <person name="Hanson S.J."/>
            <person name="Klenk H.-P."/>
            <person name="Labutti K."/>
            <person name="Lapidus A."/>
            <person name="Lindquist E."/>
            <person name="Lipzen A."/>
            <person name="Meier-Kolthoff J.P."/>
            <person name="Ohm R.A."/>
            <person name="Otillar R.P."/>
            <person name="Pangilinan J."/>
            <person name="Peng Y."/>
            <person name="Rokas A."/>
            <person name="Rosa C.A."/>
            <person name="Scheuner C."/>
            <person name="Sibirny A.A."/>
            <person name="Slot J.C."/>
            <person name="Stielow J.B."/>
            <person name="Sun H."/>
            <person name="Kurtzman C.P."/>
            <person name="Blackwell M."/>
            <person name="Grigoriev I.V."/>
            <person name="Jeffries T.W."/>
        </authorList>
    </citation>
    <scope>NUCLEOTIDE SEQUENCE [LARGE SCALE GENOMIC DNA]</scope>
    <source>
        <strain evidence="3">NRRL Y-17324</strain>
    </source>
</reference>
<evidence type="ECO:0000256" key="1">
    <source>
        <dbReference type="SAM" id="Phobius"/>
    </source>
</evidence>
<keyword evidence="1" id="KW-0472">Membrane</keyword>
<evidence type="ECO:0000313" key="3">
    <source>
        <dbReference type="Proteomes" id="UP000094285"/>
    </source>
</evidence>
<name>A0A1E4SHL5_9ASCO</name>
<feature type="transmembrane region" description="Helical" evidence="1">
    <location>
        <begin position="67"/>
        <end position="85"/>
    </location>
</feature>
<keyword evidence="1" id="KW-0812">Transmembrane</keyword>
<dbReference type="PANTHER" id="PTHR28523:SF1">
    <property type="entry name" value="CYTOCHROME C OXIDASE ASSEMBLY FACTOR 1"/>
    <property type="match status" value="1"/>
</dbReference>
<dbReference type="AlphaFoldDB" id="A0A1E4SHL5"/>
<gene>
    <name evidence="2" type="ORF">CANTADRAFT_26091</name>
</gene>
<proteinExistence type="predicted"/>
<dbReference type="GO" id="GO:0033617">
    <property type="term" value="P:mitochondrial respiratory chain complex IV assembly"/>
    <property type="evidence" value="ECO:0007669"/>
    <property type="project" value="InterPro"/>
</dbReference>
<sequence length="188" mass="21012">MLTRSSRLLSGAFRNRSIQLGALRKVSDAAISSSANPADPTKKYQTPVTVDREFPDPFAEKKQNRKYFVAYGIGVTVACIIIFNYEKTTSPIVTSTLFFMRRSSIAKEQLGNGIDFASSWPWISGTLNTNKGDIDIAFKIKGDKGVGMLKLKAERELRMHPFNVHHFLLEMGGVDYDLTKDPAVEFDI</sequence>
<dbReference type="EMBL" id="KV453912">
    <property type="protein sequence ID" value="ODV79009.1"/>
    <property type="molecule type" value="Genomic_DNA"/>
</dbReference>
<dbReference type="Proteomes" id="UP000094285">
    <property type="component" value="Unassembled WGS sequence"/>
</dbReference>
<protein>
    <submittedName>
        <fullName evidence="2">DUF1783-domain-containing protein</fullName>
    </submittedName>
</protein>
<keyword evidence="3" id="KW-1185">Reference proteome</keyword>
<dbReference type="InterPro" id="IPR042432">
    <property type="entry name" value="Coa1_fungi"/>
</dbReference>
<dbReference type="STRING" id="984487.A0A1E4SHL5"/>
<organism evidence="2 3">
    <name type="scientific">Suhomyces tanzawaensis NRRL Y-17324</name>
    <dbReference type="NCBI Taxonomy" id="984487"/>
    <lineage>
        <taxon>Eukaryota</taxon>
        <taxon>Fungi</taxon>
        <taxon>Dikarya</taxon>
        <taxon>Ascomycota</taxon>
        <taxon>Saccharomycotina</taxon>
        <taxon>Pichiomycetes</taxon>
        <taxon>Debaryomycetaceae</taxon>
        <taxon>Suhomyces</taxon>
    </lineage>
</organism>
<dbReference type="InterPro" id="IPR014807">
    <property type="entry name" value="Coa1"/>
</dbReference>
<dbReference type="Pfam" id="PF08695">
    <property type="entry name" value="Coa1"/>
    <property type="match status" value="1"/>
</dbReference>
<keyword evidence="1" id="KW-1133">Transmembrane helix</keyword>